<dbReference type="PANTHER" id="PTHR34814:SF1">
    <property type="entry name" value="NITROSOGUANIDINE RESISTANCE PROTEIN SNG1"/>
    <property type="match status" value="1"/>
</dbReference>
<feature type="transmembrane region" description="Helical" evidence="2">
    <location>
        <begin position="101"/>
        <end position="124"/>
    </location>
</feature>
<dbReference type="AlphaFoldDB" id="A0A4R0RV71"/>
<feature type="compositionally biased region" description="Polar residues" evidence="1">
    <location>
        <begin position="1"/>
        <end position="10"/>
    </location>
</feature>
<feature type="compositionally biased region" description="Basic and acidic residues" evidence="1">
    <location>
        <begin position="38"/>
        <end position="55"/>
    </location>
</feature>
<feature type="transmembrane region" description="Helical" evidence="2">
    <location>
        <begin position="378"/>
        <end position="400"/>
    </location>
</feature>
<feature type="domain" description="DUF3533" evidence="3">
    <location>
        <begin position="110"/>
        <end position="480"/>
    </location>
</feature>
<keyword evidence="2" id="KW-1133">Transmembrane helix</keyword>
<evidence type="ECO:0000313" key="5">
    <source>
        <dbReference type="Proteomes" id="UP000292702"/>
    </source>
</evidence>
<feature type="transmembrane region" description="Helical" evidence="2">
    <location>
        <begin position="468"/>
        <end position="489"/>
    </location>
</feature>
<dbReference type="Proteomes" id="UP000292702">
    <property type="component" value="Unassembled WGS sequence"/>
</dbReference>
<dbReference type="EMBL" id="RWJN01000088">
    <property type="protein sequence ID" value="TCD67708.1"/>
    <property type="molecule type" value="Genomic_DNA"/>
</dbReference>
<evidence type="ECO:0000259" key="3">
    <source>
        <dbReference type="Pfam" id="PF12051"/>
    </source>
</evidence>
<evidence type="ECO:0000256" key="1">
    <source>
        <dbReference type="SAM" id="MobiDB-lite"/>
    </source>
</evidence>
<keyword evidence="2" id="KW-0472">Membrane</keyword>
<dbReference type="STRING" id="92696.A0A4R0RV71"/>
<comment type="caution">
    <text evidence="4">The sequence shown here is derived from an EMBL/GenBank/DDBJ whole genome shotgun (WGS) entry which is preliminary data.</text>
</comment>
<proteinExistence type="predicted"/>
<name>A0A4R0RV71_9APHY</name>
<dbReference type="InterPro" id="IPR053001">
    <property type="entry name" value="MNNG_permease-like"/>
</dbReference>
<keyword evidence="2" id="KW-0812">Transmembrane</keyword>
<feature type="region of interest" description="Disordered" evidence="1">
    <location>
        <begin position="1"/>
        <end position="55"/>
    </location>
</feature>
<dbReference type="Pfam" id="PF12051">
    <property type="entry name" value="DUF3533"/>
    <property type="match status" value="1"/>
</dbReference>
<organism evidence="4 5">
    <name type="scientific">Steccherinum ochraceum</name>
    <dbReference type="NCBI Taxonomy" id="92696"/>
    <lineage>
        <taxon>Eukaryota</taxon>
        <taxon>Fungi</taxon>
        <taxon>Dikarya</taxon>
        <taxon>Basidiomycota</taxon>
        <taxon>Agaricomycotina</taxon>
        <taxon>Agaricomycetes</taxon>
        <taxon>Polyporales</taxon>
        <taxon>Steccherinaceae</taxon>
        <taxon>Steccherinum</taxon>
    </lineage>
</organism>
<keyword evidence="5" id="KW-1185">Reference proteome</keyword>
<dbReference type="InterPro" id="IPR022703">
    <property type="entry name" value="DUF3533"/>
</dbReference>
<feature type="transmembrane region" description="Helical" evidence="2">
    <location>
        <begin position="338"/>
        <end position="358"/>
    </location>
</feature>
<accession>A0A4R0RV71</accession>
<dbReference type="PANTHER" id="PTHR34814">
    <property type="entry name" value="NITROSOGUANIDINE RESISTANCE PROTEIN SNG1"/>
    <property type="match status" value="1"/>
</dbReference>
<feature type="transmembrane region" description="Helical" evidence="2">
    <location>
        <begin position="304"/>
        <end position="326"/>
    </location>
</feature>
<sequence length="500" mass="54402">MAAHTAQSPAGAQLMPGSGRLSADAGPPDAEYPAIVAEPRDSPSRHSFGHSDSDKDLAASKLALPEAEKAQDLPWEESEQRPRPVVYSFFAPQMAAARKTYLLFMCRVTVVVIVLMWASLPAFWGALSNSSELTSNLEAWFIDRDDSRIGHALWAGIQNSSGMALGWRVVDPDVAGSDADIIQAVVTDQAWVALVVSANATSNLALARENGDMSYDPRSAVTVYYAQARHEVATANFVTPILQNTLKPVMVGWAVGAAQRYFAQISPGDTVNATAVQMLSNAPQTIMPAIDYTMVNLRPYTAPAALAVTLVGNIFLIIFGFLTVMANNHARSLIAPNLSLGSYCLLRVFIPLAIYWPISLGFNLISLAFDLPFGGKYSYGTGFIVAWVYTYLGLAALGLSLESMITILTGQFTPFFLFVLIVYNVAPVLLPPELQSPFFQYGQGFPVPNLSLAMRTIFFNTAPNPGRYAGVLFGWIILSIFTMLLFTCLTHRRRTKRAAH</sequence>
<protein>
    <recommendedName>
        <fullName evidence="3">DUF3533 domain-containing protein</fullName>
    </recommendedName>
</protein>
<gene>
    <name evidence="4" type="ORF">EIP91_012004</name>
</gene>
<evidence type="ECO:0000313" key="4">
    <source>
        <dbReference type="EMBL" id="TCD67708.1"/>
    </source>
</evidence>
<reference evidence="4 5" key="1">
    <citation type="submission" date="2018-11" db="EMBL/GenBank/DDBJ databases">
        <title>Genome assembly of Steccherinum ochraceum LE-BIN_3174, the white-rot fungus of the Steccherinaceae family (The Residual Polyporoid clade, Polyporales, Basidiomycota).</title>
        <authorList>
            <person name="Fedorova T.V."/>
            <person name="Glazunova O.A."/>
            <person name="Landesman E.O."/>
            <person name="Moiseenko K.V."/>
            <person name="Psurtseva N.V."/>
            <person name="Savinova O.S."/>
            <person name="Shakhova N.V."/>
            <person name="Tyazhelova T.V."/>
            <person name="Vasina D.V."/>
        </authorList>
    </citation>
    <scope>NUCLEOTIDE SEQUENCE [LARGE SCALE GENOMIC DNA]</scope>
    <source>
        <strain evidence="4 5">LE-BIN_3174</strain>
    </source>
</reference>
<evidence type="ECO:0000256" key="2">
    <source>
        <dbReference type="SAM" id="Phobius"/>
    </source>
</evidence>
<dbReference type="OrthoDB" id="2140105at2759"/>
<feature type="transmembrane region" description="Helical" evidence="2">
    <location>
        <begin position="412"/>
        <end position="430"/>
    </location>
</feature>
<dbReference type="GO" id="GO:0016020">
    <property type="term" value="C:membrane"/>
    <property type="evidence" value="ECO:0007669"/>
    <property type="project" value="TreeGrafter"/>
</dbReference>